<dbReference type="Pfam" id="PF19089">
    <property type="entry name" value="DUF5777"/>
    <property type="match status" value="1"/>
</dbReference>
<sequence length="291" mass="33266">MNKYFFLVFLLLCNVSIFSQSNLLDMIDDDTDEASTEVSSTFKSYKLVNFETPKLVPKNHLNFIVAHRFGSVKNGIEDLFGLDIASTRLQFVYGLSDKINLSFSRSKFRRTYDFGAKYHIINQKKNGFPFTIAGHHLLGIDTSLDENLLPGIRFANRLRSTHQLIMASKINDKLSVEFVPTILHDGLVELEEQDNLQYALGFGGRYLFTKRMGIVVDYGLHLNRASTSPYKNVFSIGYEIETGGHVFQLHFSNAQGMYENAFITQAAGDWSKRDFFFGFNINRIFNLKSKK</sequence>
<keyword evidence="4" id="KW-1185">Reference proteome</keyword>
<evidence type="ECO:0000313" key="3">
    <source>
        <dbReference type="EMBL" id="SHH38758.1"/>
    </source>
</evidence>
<gene>
    <name evidence="3" type="ORF">SAMN05444281_0351</name>
</gene>
<dbReference type="AlphaFoldDB" id="A0A1M5SKG1"/>
<name>A0A1M5SKG1_9FLAO</name>
<dbReference type="InterPro" id="IPR045916">
    <property type="entry name" value="DUF5777"/>
</dbReference>
<feature type="domain" description="DUF5777" evidence="2">
    <location>
        <begin position="42"/>
        <end position="285"/>
    </location>
</feature>
<dbReference type="STRING" id="1195760.SAMN05444281_0351"/>
<dbReference type="Proteomes" id="UP000184109">
    <property type="component" value="Unassembled WGS sequence"/>
</dbReference>
<proteinExistence type="predicted"/>
<dbReference type="RefSeq" id="WP_073117956.1">
    <property type="nucleotide sequence ID" value="NZ_BMEN01000001.1"/>
</dbReference>
<organism evidence="3 4">
    <name type="scientific">Wenyingzhuangia marina</name>
    <dbReference type="NCBI Taxonomy" id="1195760"/>
    <lineage>
        <taxon>Bacteria</taxon>
        <taxon>Pseudomonadati</taxon>
        <taxon>Bacteroidota</taxon>
        <taxon>Flavobacteriia</taxon>
        <taxon>Flavobacteriales</taxon>
        <taxon>Flavobacteriaceae</taxon>
        <taxon>Wenyingzhuangia</taxon>
    </lineage>
</organism>
<feature type="signal peptide" evidence="1">
    <location>
        <begin position="1"/>
        <end position="21"/>
    </location>
</feature>
<accession>A0A1M5SKG1</accession>
<protein>
    <recommendedName>
        <fullName evidence="2">DUF5777 domain-containing protein</fullName>
    </recommendedName>
</protein>
<dbReference type="OrthoDB" id="1117410at2"/>
<keyword evidence="1" id="KW-0732">Signal</keyword>
<reference evidence="4" key="1">
    <citation type="submission" date="2016-11" db="EMBL/GenBank/DDBJ databases">
        <authorList>
            <person name="Varghese N."/>
            <person name="Submissions S."/>
        </authorList>
    </citation>
    <scope>NUCLEOTIDE SEQUENCE [LARGE SCALE GENOMIC DNA]</scope>
    <source>
        <strain evidence="4">DSM 100572</strain>
    </source>
</reference>
<feature type="chain" id="PRO_5009913744" description="DUF5777 domain-containing protein" evidence="1">
    <location>
        <begin position="22"/>
        <end position="291"/>
    </location>
</feature>
<evidence type="ECO:0000259" key="2">
    <source>
        <dbReference type="Pfam" id="PF19089"/>
    </source>
</evidence>
<evidence type="ECO:0000313" key="4">
    <source>
        <dbReference type="Proteomes" id="UP000184109"/>
    </source>
</evidence>
<dbReference type="EMBL" id="FQXQ01000001">
    <property type="protein sequence ID" value="SHH38758.1"/>
    <property type="molecule type" value="Genomic_DNA"/>
</dbReference>
<evidence type="ECO:0000256" key="1">
    <source>
        <dbReference type="SAM" id="SignalP"/>
    </source>
</evidence>